<protein>
    <submittedName>
        <fullName evidence="1">Gas vesicle protein GvpO</fullName>
    </submittedName>
</protein>
<dbReference type="EMBL" id="JBHSFU010000004">
    <property type="protein sequence ID" value="MFC4558039.1"/>
    <property type="molecule type" value="Genomic_DNA"/>
</dbReference>
<comment type="caution">
    <text evidence="1">The sequence shown here is derived from an EMBL/GenBank/DDBJ whole genome shotgun (WGS) entry which is preliminary data.</text>
</comment>
<evidence type="ECO:0000313" key="2">
    <source>
        <dbReference type="Proteomes" id="UP001595989"/>
    </source>
</evidence>
<dbReference type="Proteomes" id="UP001595989">
    <property type="component" value="Unassembled WGS sequence"/>
</dbReference>
<evidence type="ECO:0000313" key="1">
    <source>
        <dbReference type="EMBL" id="MFC4558039.1"/>
    </source>
</evidence>
<dbReference type="RefSeq" id="WP_390294348.1">
    <property type="nucleotide sequence ID" value="NZ_JBHSFU010000004.1"/>
</dbReference>
<proteinExistence type="predicted"/>
<keyword evidence="2" id="KW-1185">Reference proteome</keyword>
<reference evidence="2" key="1">
    <citation type="journal article" date="2019" name="Int. J. Syst. Evol. Microbiol.">
        <title>The Global Catalogue of Microorganisms (GCM) 10K type strain sequencing project: providing services to taxonomists for standard genome sequencing and annotation.</title>
        <authorList>
            <consortium name="The Broad Institute Genomics Platform"/>
            <consortium name="The Broad Institute Genome Sequencing Center for Infectious Disease"/>
            <person name="Wu L."/>
            <person name="Ma J."/>
        </authorList>
    </citation>
    <scope>NUCLEOTIDE SEQUENCE [LARGE SCALE GENOMIC DNA]</scope>
    <source>
        <strain evidence="2">CGMCC 4.7426</strain>
    </source>
</reference>
<organism evidence="1 2">
    <name type="scientific">Virgibacillus kekensis</name>
    <dbReference type="NCBI Taxonomy" id="202261"/>
    <lineage>
        <taxon>Bacteria</taxon>
        <taxon>Bacillati</taxon>
        <taxon>Bacillota</taxon>
        <taxon>Bacilli</taxon>
        <taxon>Bacillales</taxon>
        <taxon>Bacillaceae</taxon>
        <taxon>Virgibacillus</taxon>
    </lineage>
</organism>
<dbReference type="Pfam" id="PF05800">
    <property type="entry name" value="GvpO"/>
    <property type="match status" value="1"/>
</dbReference>
<gene>
    <name evidence="1" type="primary">gvpO</name>
    <name evidence="1" type="ORF">ACFO3D_07435</name>
</gene>
<name>A0ABV9DI88_9BACI</name>
<sequence length="90" mass="10623">MKVIDEVTNFFNSYVAPPHKVISVKKQNDDNEANAWFVQVEVIEEKEYMKRYGNDQMIGLYEVFLDNDVNVTGFERISLRYRSDLVDQPE</sequence>
<dbReference type="InterPro" id="IPR008634">
    <property type="entry name" value="Gas-vesicle_GvpO"/>
</dbReference>
<accession>A0ABV9DI88</accession>